<evidence type="ECO:0000313" key="2">
    <source>
        <dbReference type="Proteomes" id="UP001196413"/>
    </source>
</evidence>
<reference evidence="1" key="1">
    <citation type="submission" date="2021-06" db="EMBL/GenBank/DDBJ databases">
        <title>Parelaphostrongylus tenuis whole genome reference sequence.</title>
        <authorList>
            <person name="Garwood T.J."/>
            <person name="Larsen P.A."/>
            <person name="Fountain-Jones N.M."/>
            <person name="Garbe J.R."/>
            <person name="Macchietto M.G."/>
            <person name="Kania S.A."/>
            <person name="Gerhold R.W."/>
            <person name="Richards J.E."/>
            <person name="Wolf T.M."/>
        </authorList>
    </citation>
    <scope>NUCLEOTIDE SEQUENCE</scope>
    <source>
        <strain evidence="1">MNPRO001-30</strain>
        <tissue evidence="1">Meninges</tissue>
    </source>
</reference>
<dbReference type="AlphaFoldDB" id="A0AAD5MI60"/>
<name>A0AAD5MI60_PARTN</name>
<protein>
    <recommendedName>
        <fullName evidence="3">COMM domain-containing protein</fullName>
    </recommendedName>
</protein>
<evidence type="ECO:0008006" key="3">
    <source>
        <dbReference type="Google" id="ProtNLM"/>
    </source>
</evidence>
<comment type="caution">
    <text evidence="1">The sequence shown here is derived from an EMBL/GenBank/DDBJ whole genome shotgun (WGS) entry which is preliminary data.</text>
</comment>
<proteinExistence type="predicted"/>
<keyword evidence="2" id="KW-1185">Reference proteome</keyword>
<organism evidence="1 2">
    <name type="scientific">Parelaphostrongylus tenuis</name>
    <name type="common">Meningeal worm</name>
    <dbReference type="NCBI Taxonomy" id="148309"/>
    <lineage>
        <taxon>Eukaryota</taxon>
        <taxon>Metazoa</taxon>
        <taxon>Ecdysozoa</taxon>
        <taxon>Nematoda</taxon>
        <taxon>Chromadorea</taxon>
        <taxon>Rhabditida</taxon>
        <taxon>Rhabditina</taxon>
        <taxon>Rhabditomorpha</taxon>
        <taxon>Strongyloidea</taxon>
        <taxon>Metastrongylidae</taxon>
        <taxon>Parelaphostrongylus</taxon>
    </lineage>
</organism>
<dbReference type="EMBL" id="JAHQIW010000425">
    <property type="protein sequence ID" value="KAJ1348079.1"/>
    <property type="molecule type" value="Genomic_DNA"/>
</dbReference>
<evidence type="ECO:0000313" key="1">
    <source>
        <dbReference type="EMBL" id="KAJ1348079.1"/>
    </source>
</evidence>
<gene>
    <name evidence="1" type="ORF">KIN20_003300</name>
</gene>
<accession>A0AAD5MI60</accession>
<dbReference type="Proteomes" id="UP001196413">
    <property type="component" value="Unassembled WGS sequence"/>
</dbReference>
<sequence length="75" mass="8540">MSSTGASEIIRHRTLKTYDWAVKASTSCSESLDNLRPIIRLILHFEEGDAEVTEFTKEQFDEFVSQLGKDRSDVC</sequence>